<dbReference type="STRING" id="447.Lboz_1869"/>
<dbReference type="PRINTS" id="PR01036">
    <property type="entry name" value="TCRTETB"/>
</dbReference>
<dbReference type="InterPro" id="IPR004638">
    <property type="entry name" value="EmrB-like"/>
</dbReference>
<dbReference type="SUPFAM" id="SSF103473">
    <property type="entry name" value="MFS general substrate transporter"/>
    <property type="match status" value="1"/>
</dbReference>
<keyword evidence="6 8" id="KW-1133">Transmembrane helix</keyword>
<dbReference type="PATRIC" id="fig|447.4.peg.1987"/>
<gene>
    <name evidence="10" type="primary">emrB_2</name>
    <name evidence="10" type="ORF">Lboz_1869</name>
</gene>
<feature type="transmembrane region" description="Helical" evidence="8">
    <location>
        <begin position="170"/>
        <end position="190"/>
    </location>
</feature>
<comment type="caution">
    <text evidence="10">The sequence shown here is derived from an EMBL/GenBank/DDBJ whole genome shotgun (WGS) entry which is preliminary data.</text>
</comment>
<feature type="transmembrane region" description="Helical" evidence="8">
    <location>
        <begin position="360"/>
        <end position="386"/>
    </location>
</feature>
<feature type="transmembrane region" description="Helical" evidence="8">
    <location>
        <begin position="472"/>
        <end position="496"/>
    </location>
</feature>
<feature type="transmembrane region" description="Helical" evidence="8">
    <location>
        <begin position="14"/>
        <end position="36"/>
    </location>
</feature>
<keyword evidence="7 8" id="KW-0472">Membrane</keyword>
<feature type="transmembrane region" description="Helical" evidence="8">
    <location>
        <begin position="140"/>
        <end position="158"/>
    </location>
</feature>
<comment type="subcellular location">
    <subcellularLocation>
        <location evidence="1">Cell membrane</location>
        <topology evidence="1">Multi-pass membrane protein</topology>
    </subcellularLocation>
</comment>
<organism evidence="10 11">
    <name type="scientific">Legionella bozemanae</name>
    <name type="common">Fluoribacter bozemanae</name>
    <dbReference type="NCBI Taxonomy" id="447"/>
    <lineage>
        <taxon>Bacteria</taxon>
        <taxon>Pseudomonadati</taxon>
        <taxon>Pseudomonadota</taxon>
        <taxon>Gammaproteobacteria</taxon>
        <taxon>Legionellales</taxon>
        <taxon>Legionellaceae</taxon>
        <taxon>Legionella</taxon>
    </lineage>
</organism>
<keyword evidence="3" id="KW-0813">Transport</keyword>
<dbReference type="Pfam" id="PF07690">
    <property type="entry name" value="MFS_1"/>
    <property type="match status" value="1"/>
</dbReference>
<evidence type="ECO:0000256" key="3">
    <source>
        <dbReference type="ARBA" id="ARBA00022448"/>
    </source>
</evidence>
<keyword evidence="5 8" id="KW-0812">Transmembrane</keyword>
<feature type="transmembrane region" description="Helical" evidence="8">
    <location>
        <begin position="107"/>
        <end position="128"/>
    </location>
</feature>
<evidence type="ECO:0000259" key="9">
    <source>
        <dbReference type="PROSITE" id="PS50850"/>
    </source>
</evidence>
<dbReference type="PROSITE" id="PS50850">
    <property type="entry name" value="MFS"/>
    <property type="match status" value="1"/>
</dbReference>
<evidence type="ECO:0000313" key="10">
    <source>
        <dbReference type="EMBL" id="KTC73223.1"/>
    </source>
</evidence>
<evidence type="ECO:0000256" key="2">
    <source>
        <dbReference type="ARBA" id="ARBA00008537"/>
    </source>
</evidence>
<dbReference type="RefSeq" id="WP_058459509.1">
    <property type="nucleotide sequence ID" value="NZ_CAAAIY010000015.1"/>
</dbReference>
<evidence type="ECO:0000256" key="5">
    <source>
        <dbReference type="ARBA" id="ARBA00022692"/>
    </source>
</evidence>
<dbReference type="EMBL" id="LNXU01000019">
    <property type="protein sequence ID" value="KTC73223.1"/>
    <property type="molecule type" value="Genomic_DNA"/>
</dbReference>
<dbReference type="PANTHER" id="PTHR42718:SF9">
    <property type="entry name" value="MAJOR FACILITATOR SUPERFAMILY MULTIDRUG TRANSPORTER MFSC"/>
    <property type="match status" value="1"/>
</dbReference>
<evidence type="ECO:0000256" key="8">
    <source>
        <dbReference type="SAM" id="Phobius"/>
    </source>
</evidence>
<dbReference type="Gene3D" id="1.20.1250.20">
    <property type="entry name" value="MFS general substrate transporter like domains"/>
    <property type="match status" value="1"/>
</dbReference>
<evidence type="ECO:0000256" key="4">
    <source>
        <dbReference type="ARBA" id="ARBA00022475"/>
    </source>
</evidence>
<dbReference type="AlphaFoldDB" id="A0A0W0RQ93"/>
<dbReference type="InterPro" id="IPR020846">
    <property type="entry name" value="MFS_dom"/>
</dbReference>
<dbReference type="OrthoDB" id="9812221at2"/>
<evidence type="ECO:0000256" key="6">
    <source>
        <dbReference type="ARBA" id="ARBA00022989"/>
    </source>
</evidence>
<keyword evidence="11" id="KW-1185">Reference proteome</keyword>
<dbReference type="Proteomes" id="UP000054695">
    <property type="component" value="Unassembled WGS sequence"/>
</dbReference>
<reference evidence="10 11" key="1">
    <citation type="submission" date="2015-11" db="EMBL/GenBank/DDBJ databases">
        <title>Genomic analysis of 38 Legionella species identifies large and diverse effector repertoires.</title>
        <authorList>
            <person name="Burstein D."/>
            <person name="Amaro F."/>
            <person name="Zusman T."/>
            <person name="Lifshitz Z."/>
            <person name="Cohen O."/>
            <person name="Gilbert J.A."/>
            <person name="Pupko T."/>
            <person name="Shuman H.A."/>
            <person name="Segal G."/>
        </authorList>
    </citation>
    <scope>NUCLEOTIDE SEQUENCE [LARGE SCALE GENOMIC DNA]</scope>
    <source>
        <strain evidence="10 11">WIGA</strain>
    </source>
</reference>
<feature type="transmembrane region" description="Helical" evidence="8">
    <location>
        <begin position="81"/>
        <end position="101"/>
    </location>
</feature>
<feature type="transmembrane region" description="Helical" evidence="8">
    <location>
        <begin position="56"/>
        <end position="74"/>
    </location>
</feature>
<feature type="domain" description="Major facilitator superfamily (MFS) profile" evidence="9">
    <location>
        <begin position="16"/>
        <end position="501"/>
    </location>
</feature>
<keyword evidence="4" id="KW-1003">Cell membrane</keyword>
<feature type="transmembrane region" description="Helical" evidence="8">
    <location>
        <begin position="303"/>
        <end position="323"/>
    </location>
</feature>
<evidence type="ECO:0000256" key="1">
    <source>
        <dbReference type="ARBA" id="ARBA00004651"/>
    </source>
</evidence>
<accession>A0A0W0RQ93</accession>
<evidence type="ECO:0000256" key="7">
    <source>
        <dbReference type="ARBA" id="ARBA00023136"/>
    </source>
</evidence>
<dbReference type="GO" id="GO:0022857">
    <property type="term" value="F:transmembrane transporter activity"/>
    <property type="evidence" value="ECO:0007669"/>
    <property type="project" value="InterPro"/>
</dbReference>
<dbReference type="PANTHER" id="PTHR42718">
    <property type="entry name" value="MAJOR FACILITATOR SUPERFAMILY MULTIDRUG TRANSPORTER MFSC"/>
    <property type="match status" value="1"/>
</dbReference>
<dbReference type="GO" id="GO:0005886">
    <property type="term" value="C:plasma membrane"/>
    <property type="evidence" value="ECO:0007669"/>
    <property type="project" value="UniProtKB-SubCell"/>
</dbReference>
<dbReference type="InterPro" id="IPR036259">
    <property type="entry name" value="MFS_trans_sf"/>
</dbReference>
<sequence>MNHPSDTLPASRRWIITIAIMAATLMQVLDTTIVNVALPHMQGSLGTSPDEITWTLTSYLVASAIFMPLTGYFTDRFGRKPYLLLSIIGFTVTSALCGAATSIVQMVVFRLLQGIFGAGLVPLSQAILADIFPDNERGKAMAIWGMGVMVGPILGPSLGGYLTDIASWRWTFYVNIPFGIAAALMVFHFVPDTLKKERKMDWVGMILIALAVGSIQYVLDRGNQMDWFAALDIRTATFLGLISLCGFITYSLKNKSNTLFDLSIFQDRNFVLSSILLAVLGLGMYGTMVIQPQMLQGLLNYPVLIAGLIMAPRGIASMFSMMIVGKFINQIQPRWLISIGVLLSAAGVYITTHYSQDISLAWLIWPLMLQGFGLGLIFVPLSSVAFSTLPVSSRAEAAGLYSLLRTIGSSVGISITITFLSRHTQMAWNQIGSSIQPYNPALMEYLRPWHLKATDPQAAALLLNELGKQSLMLSYINTFAFIMWSFLLMLPFVLLLKQNNSSSTSIISE</sequence>
<feature type="transmembrane region" description="Helical" evidence="8">
    <location>
        <begin position="398"/>
        <end position="420"/>
    </location>
</feature>
<dbReference type="NCBIfam" id="TIGR00711">
    <property type="entry name" value="efflux_EmrB"/>
    <property type="match status" value="1"/>
</dbReference>
<dbReference type="InterPro" id="IPR011701">
    <property type="entry name" value="MFS"/>
</dbReference>
<evidence type="ECO:0000313" key="11">
    <source>
        <dbReference type="Proteomes" id="UP000054695"/>
    </source>
</evidence>
<proteinExistence type="inferred from homology"/>
<comment type="similarity">
    <text evidence="2">Belongs to the major facilitator superfamily. EmrB family.</text>
</comment>
<feature type="transmembrane region" description="Helical" evidence="8">
    <location>
        <begin position="270"/>
        <end position="291"/>
    </location>
</feature>
<dbReference type="Gene3D" id="1.20.1720.10">
    <property type="entry name" value="Multidrug resistance protein D"/>
    <property type="match status" value="1"/>
</dbReference>
<dbReference type="CDD" id="cd17503">
    <property type="entry name" value="MFS_LmrB_MDR_like"/>
    <property type="match status" value="1"/>
</dbReference>
<name>A0A0W0RQ93_LEGBO</name>
<feature type="transmembrane region" description="Helical" evidence="8">
    <location>
        <begin position="231"/>
        <end position="250"/>
    </location>
</feature>
<feature type="transmembrane region" description="Helical" evidence="8">
    <location>
        <begin position="202"/>
        <end position="219"/>
    </location>
</feature>
<protein>
    <submittedName>
        <fullName evidence="10">Multidrug efflux system protein</fullName>
    </submittedName>
</protein>
<feature type="transmembrane region" description="Helical" evidence="8">
    <location>
        <begin position="335"/>
        <end position="354"/>
    </location>
</feature>